<reference evidence="2 3" key="1">
    <citation type="submission" date="2018-08" db="EMBL/GenBank/DDBJ databases">
        <title>Genome and evolution of the arbuscular mycorrhizal fungus Diversispora epigaea (formerly Glomus versiforme) and its bacterial endosymbionts.</title>
        <authorList>
            <person name="Sun X."/>
            <person name="Fei Z."/>
            <person name="Harrison M."/>
        </authorList>
    </citation>
    <scope>NUCLEOTIDE SEQUENCE [LARGE SCALE GENOMIC DNA]</scope>
    <source>
        <strain evidence="2 3">IT104</strain>
    </source>
</reference>
<evidence type="ECO:0000313" key="3">
    <source>
        <dbReference type="Proteomes" id="UP000266861"/>
    </source>
</evidence>
<dbReference type="STRING" id="1348612.A0A397JH38"/>
<dbReference type="InterPro" id="IPR011009">
    <property type="entry name" value="Kinase-like_dom_sf"/>
</dbReference>
<keyword evidence="3" id="KW-1185">Reference proteome</keyword>
<dbReference type="EMBL" id="PQFF01000077">
    <property type="protein sequence ID" value="RHZ84484.1"/>
    <property type="molecule type" value="Genomic_DNA"/>
</dbReference>
<organism evidence="2 3">
    <name type="scientific">Diversispora epigaea</name>
    <dbReference type="NCBI Taxonomy" id="1348612"/>
    <lineage>
        <taxon>Eukaryota</taxon>
        <taxon>Fungi</taxon>
        <taxon>Fungi incertae sedis</taxon>
        <taxon>Mucoromycota</taxon>
        <taxon>Glomeromycotina</taxon>
        <taxon>Glomeromycetes</taxon>
        <taxon>Diversisporales</taxon>
        <taxon>Diversisporaceae</taxon>
        <taxon>Diversispora</taxon>
    </lineage>
</organism>
<dbReference type="Gene3D" id="1.10.510.10">
    <property type="entry name" value="Transferase(Phosphotransferase) domain 1"/>
    <property type="match status" value="1"/>
</dbReference>
<name>A0A397JH38_9GLOM</name>
<dbReference type="OrthoDB" id="2490842at2759"/>
<dbReference type="AlphaFoldDB" id="A0A397JH38"/>
<evidence type="ECO:0000256" key="1">
    <source>
        <dbReference type="SAM" id="MobiDB-lite"/>
    </source>
</evidence>
<proteinExistence type="predicted"/>
<dbReference type="SUPFAM" id="SSF56112">
    <property type="entry name" value="Protein kinase-like (PK-like)"/>
    <property type="match status" value="1"/>
</dbReference>
<sequence>MYLVKRLAEFLKNSSQDDKKHFILEFETWTSGDINVDKAVQKSQEFQMYNIKHIADGRYGFVHSAILKNGIKDRWDFEKQDWIHGLVGNWEGKIDALFSIARDLACLRDTNLVHCDLHGGNILIGISAYIDLTLCCKSKDDLIFNSDNKNNNIFGEIVTSQRPFADQAHDTYLMIDVCNGVRPKVPDFMLNWIPEWYLDLMYRCWSDDPFKRPNAQELFELFRVIVCKLYRNTVDDNIMQQLKIADENQKNTSKSQKQELFELFSYSSKLHPQSCYIGRNIHTLHGLRNSLEDIKSGKSPDPNLLKSKSNKSTDSSASTYDIDLKNH</sequence>
<feature type="compositionally biased region" description="Low complexity" evidence="1">
    <location>
        <begin position="306"/>
        <end position="318"/>
    </location>
</feature>
<evidence type="ECO:0000313" key="2">
    <source>
        <dbReference type="EMBL" id="RHZ84484.1"/>
    </source>
</evidence>
<protein>
    <recommendedName>
        <fullName evidence="4">Protein kinase domain-containing protein</fullName>
    </recommendedName>
</protein>
<dbReference type="PANTHER" id="PTHR44329">
    <property type="entry name" value="SERINE/THREONINE-PROTEIN KINASE TNNI3K-RELATED"/>
    <property type="match status" value="1"/>
</dbReference>
<accession>A0A397JH38</accession>
<dbReference type="GO" id="GO:0004674">
    <property type="term" value="F:protein serine/threonine kinase activity"/>
    <property type="evidence" value="ECO:0007669"/>
    <property type="project" value="TreeGrafter"/>
</dbReference>
<evidence type="ECO:0008006" key="4">
    <source>
        <dbReference type="Google" id="ProtNLM"/>
    </source>
</evidence>
<dbReference type="InterPro" id="IPR051681">
    <property type="entry name" value="Ser/Thr_Kinases-Pseudokinases"/>
</dbReference>
<feature type="region of interest" description="Disordered" evidence="1">
    <location>
        <begin position="293"/>
        <end position="327"/>
    </location>
</feature>
<dbReference type="Proteomes" id="UP000266861">
    <property type="component" value="Unassembled WGS sequence"/>
</dbReference>
<gene>
    <name evidence="2" type="ORF">Glove_81g64</name>
</gene>
<comment type="caution">
    <text evidence="2">The sequence shown here is derived from an EMBL/GenBank/DDBJ whole genome shotgun (WGS) entry which is preliminary data.</text>
</comment>